<evidence type="ECO:0000256" key="1">
    <source>
        <dbReference type="ARBA" id="ARBA00004613"/>
    </source>
</evidence>
<comment type="similarity">
    <text evidence="2">Belongs to the invasin protein D family.</text>
</comment>
<dbReference type="InterPro" id="IPR009483">
    <property type="entry name" value="IpaD/BipD/SipD"/>
</dbReference>
<accession>A0AAW7K2C3</accession>
<evidence type="ECO:0000256" key="6">
    <source>
        <dbReference type="SAM" id="MobiDB-lite"/>
    </source>
</evidence>
<comment type="subcellular location">
    <subcellularLocation>
        <location evidence="1">Secreted</location>
    </subcellularLocation>
</comment>
<keyword evidence="3" id="KW-0964">Secreted</keyword>
<keyword evidence="5" id="KW-0175">Coiled coil</keyword>
<sequence>MIISSGSAASIKPNASQTESLHSQLNSGGGDVINNDFFDSIISRYSDDNDSSNLRRDWLNLLASEDYGVRKFTTLKKTGVTKGDTQRLINRLSDDIDEKYEVLSSDYSHDEINIPPHIKSLIEVVDIGYEDFQSKHKEIVEKYSKYYEAFSEGLSTQSKYVGAGSDANKIDFKKRSFAASLNDKLIIYSNESSFYNTETGRLNENAFSNVKALYTLTGDEKRFNYWKKELSPELNVTWDEGKGCIYILPNLDNLKSIFKSLENSDGVIRNNHSGNDDIATATYQAWQAGNDSIKNRQQNALNQLTEKYGHHLNKLENLIQFLIRAIEDHAKSNEPTLRILA</sequence>
<evidence type="ECO:0000256" key="3">
    <source>
        <dbReference type="ARBA" id="ARBA00022525"/>
    </source>
</evidence>
<name>A0AAW7K2C3_9GAMM</name>
<dbReference type="Proteomes" id="UP001167864">
    <property type="component" value="Unassembled WGS sequence"/>
</dbReference>
<dbReference type="InterPro" id="IPR036708">
    <property type="entry name" value="BipD-like_sf"/>
</dbReference>
<keyword evidence="4" id="KW-0843">Virulence</keyword>
<evidence type="ECO:0000313" key="7">
    <source>
        <dbReference type="EMBL" id="MDN0088896.1"/>
    </source>
</evidence>
<dbReference type="AlphaFoldDB" id="A0AAW7K2C3"/>
<evidence type="ECO:0000256" key="4">
    <source>
        <dbReference type="ARBA" id="ARBA00023026"/>
    </source>
</evidence>
<evidence type="ECO:0000313" key="8">
    <source>
        <dbReference type="Proteomes" id="UP001167864"/>
    </source>
</evidence>
<evidence type="ECO:0000256" key="2">
    <source>
        <dbReference type="ARBA" id="ARBA00007741"/>
    </source>
</evidence>
<organism evidence="7 8">
    <name type="scientific">Yersinia nurmii</name>
    <dbReference type="NCBI Taxonomy" id="685706"/>
    <lineage>
        <taxon>Bacteria</taxon>
        <taxon>Pseudomonadati</taxon>
        <taxon>Pseudomonadota</taxon>
        <taxon>Gammaproteobacteria</taxon>
        <taxon>Enterobacterales</taxon>
        <taxon>Yersiniaceae</taxon>
        <taxon>Yersinia</taxon>
    </lineage>
</organism>
<evidence type="ECO:0000256" key="5">
    <source>
        <dbReference type="ARBA" id="ARBA00023054"/>
    </source>
</evidence>
<feature type="region of interest" description="Disordered" evidence="6">
    <location>
        <begin position="1"/>
        <end position="26"/>
    </location>
</feature>
<comment type="caution">
    <text evidence="7">The sequence shown here is derived from an EMBL/GenBank/DDBJ whole genome shotgun (WGS) entry which is preliminary data.</text>
</comment>
<dbReference type="RefSeq" id="WP_289818259.1">
    <property type="nucleotide sequence ID" value="NZ_JAUEHU010000018.1"/>
</dbReference>
<proteinExistence type="inferred from homology"/>
<gene>
    <name evidence="7" type="ORF">QVN42_16195</name>
</gene>
<dbReference type="SUPFAM" id="SSF140693">
    <property type="entry name" value="IpaD-like"/>
    <property type="match status" value="1"/>
</dbReference>
<dbReference type="Gene3D" id="1.20.1710.10">
    <property type="entry name" value="IpaD-like"/>
    <property type="match status" value="1"/>
</dbReference>
<dbReference type="GO" id="GO:0005576">
    <property type="term" value="C:extracellular region"/>
    <property type="evidence" value="ECO:0007669"/>
    <property type="project" value="UniProtKB-SubCell"/>
</dbReference>
<dbReference type="Pfam" id="PF06511">
    <property type="entry name" value="T3SS_TC"/>
    <property type="match status" value="1"/>
</dbReference>
<protein>
    <submittedName>
        <fullName evidence="7">IpaD/SipD/SspD family type III secretion system needle tip protein</fullName>
    </submittedName>
</protein>
<reference evidence="7" key="1">
    <citation type="submission" date="2023-06" db="EMBL/GenBank/DDBJ databases">
        <authorList>
            <person name="Polev D.E."/>
            <person name="Saitova A.T."/>
            <person name="Bogumilchik E.A."/>
            <person name="Kokorina G.I."/>
            <person name="Voskresenskaia E.A."/>
        </authorList>
    </citation>
    <scope>NUCLEOTIDE SEQUENCE</scope>
    <source>
        <strain evidence="7">2145 StPb PI</strain>
    </source>
</reference>
<dbReference type="EMBL" id="JAUEHU010000018">
    <property type="protein sequence ID" value="MDN0088896.1"/>
    <property type="molecule type" value="Genomic_DNA"/>
</dbReference>